<keyword evidence="4" id="KW-0804">Transcription</keyword>
<evidence type="ECO:0000256" key="5">
    <source>
        <dbReference type="ARBA" id="ARBA00023242"/>
    </source>
</evidence>
<name>A0A9Q0FHW2_9ROSI</name>
<feature type="region of interest" description="Disordered" evidence="7">
    <location>
        <begin position="220"/>
        <end position="251"/>
    </location>
</feature>
<dbReference type="InterPro" id="IPR044810">
    <property type="entry name" value="WRKY_plant"/>
</dbReference>
<evidence type="ECO:0000313" key="10">
    <source>
        <dbReference type="Proteomes" id="UP001141552"/>
    </source>
</evidence>
<dbReference type="PROSITE" id="PS50811">
    <property type="entry name" value="WRKY"/>
    <property type="match status" value="1"/>
</dbReference>
<feature type="region of interest" description="Disordered" evidence="7">
    <location>
        <begin position="1"/>
        <end position="26"/>
    </location>
</feature>
<evidence type="ECO:0000256" key="3">
    <source>
        <dbReference type="ARBA" id="ARBA00023125"/>
    </source>
</evidence>
<dbReference type="Pfam" id="PF03106">
    <property type="entry name" value="WRKY"/>
    <property type="match status" value="1"/>
</dbReference>
<comment type="caution">
    <text evidence="9">The sequence shown here is derived from an EMBL/GenBank/DDBJ whole genome shotgun (WGS) entry which is preliminary data.</text>
</comment>
<keyword evidence="2" id="KW-0805">Transcription regulation</keyword>
<gene>
    <name evidence="9" type="ORF">Tsubulata_017481</name>
</gene>
<evidence type="ECO:0000256" key="7">
    <source>
        <dbReference type="SAM" id="MobiDB-lite"/>
    </source>
</evidence>
<evidence type="ECO:0000256" key="2">
    <source>
        <dbReference type="ARBA" id="ARBA00023015"/>
    </source>
</evidence>
<dbReference type="AlphaFoldDB" id="A0A9Q0FHW2"/>
<dbReference type="PANTHER" id="PTHR31429:SF81">
    <property type="entry name" value="TRANSCRIPTION FACTOR WRKY FAMILY-RELATED"/>
    <property type="match status" value="1"/>
</dbReference>
<comment type="subcellular location">
    <subcellularLocation>
        <location evidence="1">Nucleus</location>
    </subcellularLocation>
</comment>
<feature type="coiled-coil region" evidence="6">
    <location>
        <begin position="98"/>
        <end position="132"/>
    </location>
</feature>
<feature type="region of interest" description="Disordered" evidence="7">
    <location>
        <begin position="530"/>
        <end position="552"/>
    </location>
</feature>
<dbReference type="OrthoDB" id="2020995at2759"/>
<keyword evidence="10" id="KW-1185">Reference proteome</keyword>
<dbReference type="FunFam" id="2.20.25.80:FF:000002">
    <property type="entry name" value="probable WRKY transcription factor 31"/>
    <property type="match status" value="1"/>
</dbReference>
<evidence type="ECO:0000256" key="4">
    <source>
        <dbReference type="ARBA" id="ARBA00023163"/>
    </source>
</evidence>
<dbReference type="SMART" id="SM00774">
    <property type="entry name" value="WRKY"/>
    <property type="match status" value="1"/>
</dbReference>
<feature type="compositionally biased region" description="Polar residues" evidence="7">
    <location>
        <begin position="532"/>
        <end position="552"/>
    </location>
</feature>
<keyword evidence="6" id="KW-0175">Coiled coil</keyword>
<dbReference type="SUPFAM" id="SSF118290">
    <property type="entry name" value="WRKY DNA-binding domain"/>
    <property type="match status" value="1"/>
</dbReference>
<dbReference type="EMBL" id="JAKUCV010005571">
    <property type="protein sequence ID" value="KAJ4830661.1"/>
    <property type="molecule type" value="Genomic_DNA"/>
</dbReference>
<dbReference type="GO" id="GO:0043565">
    <property type="term" value="F:sequence-specific DNA binding"/>
    <property type="evidence" value="ECO:0007669"/>
    <property type="project" value="InterPro"/>
</dbReference>
<keyword evidence="3" id="KW-0238">DNA-binding</keyword>
<evidence type="ECO:0000313" key="9">
    <source>
        <dbReference type="EMBL" id="KAJ4830661.1"/>
    </source>
</evidence>
<feature type="domain" description="WRKY" evidence="8">
    <location>
        <begin position="306"/>
        <end position="372"/>
    </location>
</feature>
<feature type="compositionally biased region" description="Basic and acidic residues" evidence="7">
    <location>
        <begin position="9"/>
        <end position="21"/>
    </location>
</feature>
<reference evidence="9" key="2">
    <citation type="journal article" date="2023" name="Plants (Basel)">
        <title>Annotation of the Turnera subulata (Passifloraceae) Draft Genome Reveals the S-Locus Evolved after the Divergence of Turneroideae from Passifloroideae in a Stepwise Manner.</title>
        <authorList>
            <person name="Henning P.M."/>
            <person name="Roalson E.H."/>
            <person name="Mir W."/>
            <person name="McCubbin A.G."/>
            <person name="Shore J.S."/>
        </authorList>
    </citation>
    <scope>NUCLEOTIDE SEQUENCE</scope>
    <source>
        <strain evidence="9">F60SS</strain>
    </source>
</reference>
<dbReference type="PANTHER" id="PTHR31429">
    <property type="entry name" value="WRKY TRANSCRIPTION FACTOR 36-RELATED"/>
    <property type="match status" value="1"/>
</dbReference>
<evidence type="ECO:0000256" key="1">
    <source>
        <dbReference type="ARBA" id="ARBA00004123"/>
    </source>
</evidence>
<keyword evidence="5" id="KW-0539">Nucleus</keyword>
<reference evidence="9" key="1">
    <citation type="submission" date="2022-02" db="EMBL/GenBank/DDBJ databases">
        <authorList>
            <person name="Henning P.M."/>
            <person name="McCubbin A.G."/>
            <person name="Shore J.S."/>
        </authorList>
    </citation>
    <scope>NUCLEOTIDE SEQUENCE</scope>
    <source>
        <strain evidence="9">F60SS</strain>
        <tissue evidence="9">Leaves</tissue>
    </source>
</reference>
<evidence type="ECO:0000259" key="8">
    <source>
        <dbReference type="PROSITE" id="PS50811"/>
    </source>
</evidence>
<sequence length="552" mass="60048">MDSSSSDDQDLRPVHHHEHDSLTISNGKRVVSETDFFADANSKKGKIMAGIKTEITRGEDGVVPGHELDTGLNLLSGHAESERSVVHHGIIPQNKGDYKRKMDELSALRAEINKTNEENQQLRLMLNQVTNNFHALQMQLLALLQRQKSQRQPLHVKTEEINNGTLEDRKKREGKIVARQFMDLGKAGIHEADDDRSQSISEERSQEAGTICPSNIVESMDYKSPKSSTTTGVVPFDSRRTTSIDHSGNNRGKLAREYGSSQQEFHGLISNHEVANFSTSKDVNDHQKPDTSSMIRKARVSVRARSEAPMISDGCQWRKYGQKMAKGNPCPRAYYRCTMASACPVRKQVQRSAEDKTILVTTYEGQHNHPLPPAAMAMASTTSAAASMLLSGSMPSSDGLMDTTNLIPKSSLPCPPNFATLSASAPFPTVTLDLTHTPISNTFQAPQGQLVVPSPSNIFSQNLASPQHMSIFEQGLYSQSKFSGLQGMELQNSAPTPLADAVAATTAAITADPNFTAALVAAITSIIGNAPADNTGNNDHPTIRNSIGNKNL</sequence>
<proteinExistence type="predicted"/>
<accession>A0A9Q0FHW2</accession>
<organism evidence="9 10">
    <name type="scientific">Turnera subulata</name>
    <dbReference type="NCBI Taxonomy" id="218843"/>
    <lineage>
        <taxon>Eukaryota</taxon>
        <taxon>Viridiplantae</taxon>
        <taxon>Streptophyta</taxon>
        <taxon>Embryophyta</taxon>
        <taxon>Tracheophyta</taxon>
        <taxon>Spermatophyta</taxon>
        <taxon>Magnoliopsida</taxon>
        <taxon>eudicotyledons</taxon>
        <taxon>Gunneridae</taxon>
        <taxon>Pentapetalae</taxon>
        <taxon>rosids</taxon>
        <taxon>fabids</taxon>
        <taxon>Malpighiales</taxon>
        <taxon>Passifloraceae</taxon>
        <taxon>Turnera</taxon>
    </lineage>
</organism>
<dbReference type="InterPro" id="IPR003657">
    <property type="entry name" value="WRKY_dom"/>
</dbReference>
<dbReference type="GO" id="GO:0005634">
    <property type="term" value="C:nucleus"/>
    <property type="evidence" value="ECO:0007669"/>
    <property type="project" value="UniProtKB-SubCell"/>
</dbReference>
<dbReference type="Gene3D" id="2.20.25.80">
    <property type="entry name" value="WRKY domain"/>
    <property type="match status" value="1"/>
</dbReference>
<dbReference type="GO" id="GO:0003700">
    <property type="term" value="F:DNA-binding transcription factor activity"/>
    <property type="evidence" value="ECO:0007669"/>
    <property type="project" value="InterPro"/>
</dbReference>
<evidence type="ECO:0000256" key="6">
    <source>
        <dbReference type="SAM" id="Coils"/>
    </source>
</evidence>
<dbReference type="InterPro" id="IPR036576">
    <property type="entry name" value="WRKY_dom_sf"/>
</dbReference>
<dbReference type="Proteomes" id="UP001141552">
    <property type="component" value="Unassembled WGS sequence"/>
</dbReference>
<protein>
    <recommendedName>
        <fullName evidence="8">WRKY domain-containing protein</fullName>
    </recommendedName>
</protein>